<protein>
    <submittedName>
        <fullName evidence="2">Uncharacterized protein</fullName>
    </submittedName>
</protein>
<evidence type="ECO:0000313" key="1">
    <source>
        <dbReference type="Proteomes" id="UP000887565"/>
    </source>
</evidence>
<keyword evidence="1" id="KW-1185">Reference proteome</keyword>
<proteinExistence type="predicted"/>
<dbReference type="AlphaFoldDB" id="A0A915HNF0"/>
<dbReference type="WBParaSite" id="nRc.2.0.1.t03031-RA">
    <property type="protein sequence ID" value="nRc.2.0.1.t03031-RA"/>
    <property type="gene ID" value="nRc.2.0.1.g03031"/>
</dbReference>
<dbReference type="Proteomes" id="UP000887565">
    <property type="component" value="Unplaced"/>
</dbReference>
<accession>A0A915HNF0</accession>
<name>A0A915HNF0_ROMCU</name>
<evidence type="ECO:0000313" key="2">
    <source>
        <dbReference type="WBParaSite" id="nRc.2.0.1.t03031-RA"/>
    </source>
</evidence>
<reference evidence="2" key="1">
    <citation type="submission" date="2022-11" db="UniProtKB">
        <authorList>
            <consortium name="WormBaseParasite"/>
        </authorList>
    </citation>
    <scope>IDENTIFICATION</scope>
</reference>
<organism evidence="1 2">
    <name type="scientific">Romanomermis culicivorax</name>
    <name type="common">Nematode worm</name>
    <dbReference type="NCBI Taxonomy" id="13658"/>
    <lineage>
        <taxon>Eukaryota</taxon>
        <taxon>Metazoa</taxon>
        <taxon>Ecdysozoa</taxon>
        <taxon>Nematoda</taxon>
        <taxon>Enoplea</taxon>
        <taxon>Dorylaimia</taxon>
        <taxon>Mermithida</taxon>
        <taxon>Mermithoidea</taxon>
        <taxon>Mermithidae</taxon>
        <taxon>Romanomermis</taxon>
    </lineage>
</organism>
<sequence>MKICGTGQSKALIRLLRLYIPKPFKMDFRGQGLLEEDALVFGICQENVNAVPEQAEKGNRRADEKRHI</sequence>